<comment type="caution">
    <text evidence="8">The sequence shown here is derived from an EMBL/GenBank/DDBJ whole genome shotgun (WGS) entry which is preliminary data.</text>
</comment>
<dbReference type="PANTHER" id="PTHR13628">
    <property type="entry name" value="TRANSMEMBRANE PROTEIN 267"/>
    <property type="match status" value="1"/>
</dbReference>
<gene>
    <name evidence="8" type="ORF">U0070_019246</name>
</gene>
<evidence type="ECO:0000256" key="6">
    <source>
        <dbReference type="SAM" id="MobiDB-lite"/>
    </source>
</evidence>
<accession>A0AAW0IWF6</accession>
<feature type="transmembrane region" description="Helical" evidence="7">
    <location>
        <begin position="280"/>
        <end position="300"/>
    </location>
</feature>
<dbReference type="PANTHER" id="PTHR13628:SF1">
    <property type="entry name" value="TRANSMEMBRANE PROTEIN 267"/>
    <property type="match status" value="1"/>
</dbReference>
<feature type="region of interest" description="Disordered" evidence="6">
    <location>
        <begin position="29"/>
        <end position="51"/>
    </location>
</feature>
<proteinExistence type="predicted"/>
<keyword evidence="9" id="KW-1185">Reference proteome</keyword>
<dbReference type="AlphaFoldDB" id="A0AAW0IWF6"/>
<feature type="compositionally biased region" description="Basic and acidic residues" evidence="6">
    <location>
        <begin position="29"/>
        <end position="45"/>
    </location>
</feature>
<dbReference type="Proteomes" id="UP001488838">
    <property type="component" value="Unassembled WGS sequence"/>
</dbReference>
<evidence type="ECO:0000256" key="7">
    <source>
        <dbReference type="SAM" id="Phobius"/>
    </source>
</evidence>
<protein>
    <recommendedName>
        <fullName evidence="2">Transmembrane protein 267</fullName>
    </recommendedName>
</protein>
<comment type="subcellular location">
    <subcellularLocation>
        <location evidence="1">Membrane</location>
        <topology evidence="1">Multi-pass membrane protein</topology>
    </subcellularLocation>
</comment>
<evidence type="ECO:0000256" key="5">
    <source>
        <dbReference type="ARBA" id="ARBA00023136"/>
    </source>
</evidence>
<evidence type="ECO:0000313" key="9">
    <source>
        <dbReference type="Proteomes" id="UP001488838"/>
    </source>
</evidence>
<sequence length="317" mass="35760">MIVLDCPKTSLSRRYQRVELTASTRLTCERQEPLREEPASRRPQEPRGLGRSGRRLRLYGAAEGRSAVGSPADCEASWDTRDEDKNRLLVPDGCCCILTQFMMASKVEKTQALPQCFSAESLISSLGLGIFCLVADRLLRFSVIHQNDWLRALSDNIVHGVIGMWSWAVVTGIKKKSDFGEVLLAGFLASVIDIDHFFLARSLSLKAALTLPRRPFLHCSTVIPVAVVSLKLAMHLFRLRDSWCFLPWMLFISWASHHIRDGIRHGLWICPFGKTSPLPFWLYVTTTLSLPHLCSFLMYLTGTRQTISSKHGMRVDV</sequence>
<dbReference type="GO" id="GO:0016020">
    <property type="term" value="C:membrane"/>
    <property type="evidence" value="ECO:0007669"/>
    <property type="project" value="UniProtKB-SubCell"/>
</dbReference>
<dbReference type="InterPro" id="IPR026572">
    <property type="entry name" value="TMEM267"/>
</dbReference>
<evidence type="ECO:0000256" key="4">
    <source>
        <dbReference type="ARBA" id="ARBA00022989"/>
    </source>
</evidence>
<keyword evidence="3 7" id="KW-0812">Transmembrane</keyword>
<keyword evidence="5 7" id="KW-0472">Membrane</keyword>
<dbReference type="EMBL" id="JBBHLL010000085">
    <property type="protein sequence ID" value="KAK7818702.1"/>
    <property type="molecule type" value="Genomic_DNA"/>
</dbReference>
<name>A0AAW0IWF6_MYOGA</name>
<keyword evidence="4 7" id="KW-1133">Transmembrane helix</keyword>
<evidence type="ECO:0000313" key="8">
    <source>
        <dbReference type="EMBL" id="KAK7818702.1"/>
    </source>
</evidence>
<organism evidence="8 9">
    <name type="scientific">Myodes glareolus</name>
    <name type="common">Bank vole</name>
    <name type="synonym">Clethrionomys glareolus</name>
    <dbReference type="NCBI Taxonomy" id="447135"/>
    <lineage>
        <taxon>Eukaryota</taxon>
        <taxon>Metazoa</taxon>
        <taxon>Chordata</taxon>
        <taxon>Craniata</taxon>
        <taxon>Vertebrata</taxon>
        <taxon>Euteleostomi</taxon>
        <taxon>Mammalia</taxon>
        <taxon>Eutheria</taxon>
        <taxon>Euarchontoglires</taxon>
        <taxon>Glires</taxon>
        <taxon>Rodentia</taxon>
        <taxon>Myomorpha</taxon>
        <taxon>Muroidea</taxon>
        <taxon>Cricetidae</taxon>
        <taxon>Arvicolinae</taxon>
        <taxon>Myodes</taxon>
    </lineage>
</organism>
<reference evidence="8 9" key="1">
    <citation type="journal article" date="2023" name="bioRxiv">
        <title>Conserved and derived expression patterns and positive selection on dental genes reveal complex evolutionary context of ever-growing rodent molars.</title>
        <authorList>
            <person name="Calamari Z.T."/>
            <person name="Song A."/>
            <person name="Cohen E."/>
            <person name="Akter M."/>
            <person name="Roy R.D."/>
            <person name="Hallikas O."/>
            <person name="Christensen M.M."/>
            <person name="Li P."/>
            <person name="Marangoni P."/>
            <person name="Jernvall J."/>
            <person name="Klein O.D."/>
        </authorList>
    </citation>
    <scope>NUCLEOTIDE SEQUENCE [LARGE SCALE GENOMIC DNA]</scope>
    <source>
        <strain evidence="8">V071</strain>
    </source>
</reference>
<evidence type="ECO:0000256" key="1">
    <source>
        <dbReference type="ARBA" id="ARBA00004141"/>
    </source>
</evidence>
<evidence type="ECO:0000256" key="3">
    <source>
        <dbReference type="ARBA" id="ARBA00022692"/>
    </source>
</evidence>
<evidence type="ECO:0000256" key="2">
    <source>
        <dbReference type="ARBA" id="ARBA00013977"/>
    </source>
</evidence>